<gene>
    <name evidence="2" type="ORF">DES35_10655</name>
</gene>
<feature type="region of interest" description="Disordered" evidence="1">
    <location>
        <begin position="1"/>
        <end position="42"/>
    </location>
</feature>
<accession>A0A369A3A7</accession>
<name>A0A369A3A7_9FLAO</name>
<sequence>ARRAVRSAAEHGSEAHPGAARPRAVRPQGRRAGARPQENPRI</sequence>
<organism evidence="2 3">
    <name type="scientific">Schleiferia thermophila</name>
    <dbReference type="NCBI Taxonomy" id="884107"/>
    <lineage>
        <taxon>Bacteria</taxon>
        <taxon>Pseudomonadati</taxon>
        <taxon>Bacteroidota</taxon>
        <taxon>Flavobacteriia</taxon>
        <taxon>Flavobacteriales</taxon>
        <taxon>Schleiferiaceae</taxon>
        <taxon>Schleiferia</taxon>
    </lineage>
</organism>
<comment type="caution">
    <text evidence="2">The sequence shown here is derived from an EMBL/GenBank/DDBJ whole genome shotgun (WGS) entry which is preliminary data.</text>
</comment>
<evidence type="ECO:0000256" key="1">
    <source>
        <dbReference type="SAM" id="MobiDB-lite"/>
    </source>
</evidence>
<evidence type="ECO:0000313" key="2">
    <source>
        <dbReference type="EMBL" id="RCX01954.1"/>
    </source>
</evidence>
<feature type="non-terminal residue" evidence="2">
    <location>
        <position position="1"/>
    </location>
</feature>
<dbReference type="AlphaFoldDB" id="A0A369A3A7"/>
<proteinExistence type="predicted"/>
<dbReference type="Proteomes" id="UP000253517">
    <property type="component" value="Unassembled WGS sequence"/>
</dbReference>
<reference evidence="2 3" key="1">
    <citation type="submission" date="2018-07" db="EMBL/GenBank/DDBJ databases">
        <title>Genomic Encyclopedia of Type Strains, Phase IV (KMG-IV): sequencing the most valuable type-strain genomes for metagenomic binning, comparative biology and taxonomic classification.</title>
        <authorList>
            <person name="Goeker M."/>
        </authorList>
    </citation>
    <scope>NUCLEOTIDE SEQUENCE [LARGE SCALE GENOMIC DNA]</scope>
    <source>
        <strain evidence="2 3">DSM 21410</strain>
    </source>
</reference>
<evidence type="ECO:0000313" key="3">
    <source>
        <dbReference type="Proteomes" id="UP000253517"/>
    </source>
</evidence>
<protein>
    <submittedName>
        <fullName evidence="2">Uncharacterized protein</fullName>
    </submittedName>
</protein>
<dbReference type="EMBL" id="QPJS01000006">
    <property type="protein sequence ID" value="RCX01954.1"/>
    <property type="molecule type" value="Genomic_DNA"/>
</dbReference>
<keyword evidence="3" id="KW-1185">Reference proteome</keyword>